<organism evidence="1 2">
    <name type="scientific">Kluyvera ascorbata</name>
    <dbReference type="NCBI Taxonomy" id="51288"/>
    <lineage>
        <taxon>Bacteria</taxon>
        <taxon>Pseudomonadati</taxon>
        <taxon>Pseudomonadota</taxon>
        <taxon>Gammaproteobacteria</taxon>
        <taxon>Enterobacterales</taxon>
        <taxon>Enterobacteriaceae</taxon>
        <taxon>Kluyvera</taxon>
    </lineage>
</organism>
<accession>A0A3N2RXC8</accession>
<dbReference type="SUPFAM" id="SSF52833">
    <property type="entry name" value="Thioredoxin-like"/>
    <property type="match status" value="1"/>
</dbReference>
<dbReference type="CDD" id="cd03025">
    <property type="entry name" value="DsbA_FrnE_like"/>
    <property type="match status" value="1"/>
</dbReference>
<dbReference type="Proteomes" id="UP000268051">
    <property type="component" value="Unassembled WGS sequence"/>
</dbReference>
<dbReference type="EMBL" id="RHFN01000020">
    <property type="protein sequence ID" value="ROU11928.1"/>
    <property type="molecule type" value="Genomic_DNA"/>
</dbReference>
<dbReference type="Gene3D" id="1.10.472.60">
    <property type="entry name" value="putative protein disulfide isomerase domain"/>
    <property type="match status" value="1"/>
</dbReference>
<comment type="caution">
    <text evidence="1">The sequence shown here is derived from an EMBL/GenBank/DDBJ whole genome shotgun (WGS) entry which is preliminary data.</text>
</comment>
<dbReference type="OrthoDB" id="9813770at2"/>
<gene>
    <name evidence="1" type="ORF">EB837_17100</name>
</gene>
<reference evidence="1 2" key="1">
    <citation type="submission" date="2018-10" db="EMBL/GenBank/DDBJ databases">
        <title>Horizontal transference of carbapenem resistance between Klebsiella pneumoniae and Kluyvera ascorbata during abdominal infection: a case report.</title>
        <authorList>
            <person name="Raro O.H.F."/>
            <person name="Lima-Morales D."/>
            <person name="Barth A.L."/>
            <person name="Paim T.G.S."/>
            <person name="Mott M.P."/>
            <person name="Riche C.V.W."/>
            <person name="Teixeira U.F."/>
            <person name="Waechter F."/>
            <person name="Dias C.A.G."/>
        </authorList>
    </citation>
    <scope>NUCLEOTIDE SEQUENCE [LARGE SCALE GENOMIC DNA]</scope>
    <source>
        <strain evidence="1 2">OT2</strain>
    </source>
</reference>
<protein>
    <submittedName>
        <fullName evidence="1">DsbA family protein</fullName>
    </submittedName>
</protein>
<dbReference type="InterPro" id="IPR036249">
    <property type="entry name" value="Thioredoxin-like_sf"/>
</dbReference>
<sequence length="216" mass="24103">MAFQAGLYWIIDPLCGWSYGALPLMNRIAQHFPHQPILSGGLYIGANRRTLNPEWVAHVNEHDTRIATLTGMKFGDRYHQMLLEDSTLMLDSLPATRGLLAAQRFAKPGEDLNYLNAVQRAWYVDGQNITQTAVVNQMLEQAISPGVKLEQITESEALESIQHARMLMAMAKGQGFPTAVIIDTDGQCTLLPVAQYYGQPDAFLALVKPQLTRIHR</sequence>
<dbReference type="RefSeq" id="WP_123652009.1">
    <property type="nucleotide sequence ID" value="NZ_RHFN01000020.1"/>
</dbReference>
<dbReference type="Gene3D" id="3.40.30.10">
    <property type="entry name" value="Glutaredoxin"/>
    <property type="match status" value="1"/>
</dbReference>
<proteinExistence type="predicted"/>
<dbReference type="AlphaFoldDB" id="A0A3N2RXC8"/>
<evidence type="ECO:0000313" key="1">
    <source>
        <dbReference type="EMBL" id="ROU11928.1"/>
    </source>
</evidence>
<evidence type="ECO:0000313" key="2">
    <source>
        <dbReference type="Proteomes" id="UP000268051"/>
    </source>
</evidence>
<name>A0A3N2RXC8_9ENTR</name>